<keyword evidence="9 17" id="KW-0418">Kinase</keyword>
<dbReference type="GO" id="GO:0005886">
    <property type="term" value="C:plasma membrane"/>
    <property type="evidence" value="ECO:0007669"/>
    <property type="project" value="UniProtKB-SubCell"/>
</dbReference>
<evidence type="ECO:0000313" key="17">
    <source>
        <dbReference type="EMBL" id="RDY29354.1"/>
    </source>
</evidence>
<keyword evidence="18" id="KW-1185">Reference proteome</keyword>
<dbReference type="AlphaFoldDB" id="A0A371J9D4"/>
<dbReference type="SMART" id="SM00387">
    <property type="entry name" value="HATPase_c"/>
    <property type="match status" value="1"/>
</dbReference>
<dbReference type="Pfam" id="PF02518">
    <property type="entry name" value="HATPase_c"/>
    <property type="match status" value="1"/>
</dbReference>
<reference evidence="17 18" key="1">
    <citation type="journal article" date="2017" name="Genome Announc.">
        <title>Draft Genome Sequence of Romboutsia weinsteinii sp. nov. Strain CCRI-19649(T) Isolated from Surface Water.</title>
        <authorList>
            <person name="Maheux A.F."/>
            <person name="Boudreau D.K."/>
            <person name="Berube E."/>
            <person name="Boissinot M."/>
            <person name="Cantin P."/>
            <person name="Raymond F."/>
            <person name="Corbeil J."/>
            <person name="Omar R.F."/>
            <person name="Bergeron M.G."/>
        </authorList>
    </citation>
    <scope>NUCLEOTIDE SEQUENCE [LARGE SCALE GENOMIC DNA]</scope>
    <source>
        <strain evidence="17 18">CCRI-19649</strain>
    </source>
</reference>
<gene>
    <name evidence="17" type="ORF">CHL78_001250</name>
</gene>
<dbReference type="InterPro" id="IPR003660">
    <property type="entry name" value="HAMP_dom"/>
</dbReference>
<keyword evidence="11 14" id="KW-1133">Transmembrane helix</keyword>
<dbReference type="InterPro" id="IPR003594">
    <property type="entry name" value="HATPase_dom"/>
</dbReference>
<dbReference type="EC" id="2.7.13.3" evidence="3"/>
<feature type="transmembrane region" description="Helical" evidence="14">
    <location>
        <begin position="12"/>
        <end position="31"/>
    </location>
</feature>
<evidence type="ECO:0000256" key="11">
    <source>
        <dbReference type="ARBA" id="ARBA00022989"/>
    </source>
</evidence>
<dbReference type="Gene3D" id="1.10.287.130">
    <property type="match status" value="1"/>
</dbReference>
<keyword evidence="10" id="KW-0067">ATP-binding</keyword>
<organism evidence="17 18">
    <name type="scientific">Romboutsia weinsteinii</name>
    <dbReference type="NCBI Taxonomy" id="2020949"/>
    <lineage>
        <taxon>Bacteria</taxon>
        <taxon>Bacillati</taxon>
        <taxon>Bacillota</taxon>
        <taxon>Clostridia</taxon>
        <taxon>Peptostreptococcales</taxon>
        <taxon>Peptostreptococcaceae</taxon>
        <taxon>Romboutsia</taxon>
    </lineage>
</organism>
<evidence type="ECO:0000256" key="13">
    <source>
        <dbReference type="ARBA" id="ARBA00023136"/>
    </source>
</evidence>
<keyword evidence="13 14" id="KW-0472">Membrane</keyword>
<evidence type="ECO:0000256" key="3">
    <source>
        <dbReference type="ARBA" id="ARBA00012438"/>
    </source>
</evidence>
<evidence type="ECO:0000256" key="12">
    <source>
        <dbReference type="ARBA" id="ARBA00023012"/>
    </source>
</evidence>
<protein>
    <recommendedName>
        <fullName evidence="3">histidine kinase</fullName>
        <ecNumber evidence="3">2.7.13.3</ecNumber>
    </recommendedName>
</protein>
<dbReference type="Pfam" id="PF00512">
    <property type="entry name" value="HisKA"/>
    <property type="match status" value="1"/>
</dbReference>
<evidence type="ECO:0000256" key="10">
    <source>
        <dbReference type="ARBA" id="ARBA00022840"/>
    </source>
</evidence>
<dbReference type="GO" id="GO:0000155">
    <property type="term" value="F:phosphorelay sensor kinase activity"/>
    <property type="evidence" value="ECO:0007669"/>
    <property type="project" value="InterPro"/>
</dbReference>
<evidence type="ECO:0000256" key="2">
    <source>
        <dbReference type="ARBA" id="ARBA00004651"/>
    </source>
</evidence>
<evidence type="ECO:0000256" key="9">
    <source>
        <dbReference type="ARBA" id="ARBA00022777"/>
    </source>
</evidence>
<dbReference type="GO" id="GO:0005524">
    <property type="term" value="F:ATP binding"/>
    <property type="evidence" value="ECO:0007669"/>
    <property type="project" value="UniProtKB-KW"/>
</dbReference>
<evidence type="ECO:0000313" key="18">
    <source>
        <dbReference type="Proteomes" id="UP000215694"/>
    </source>
</evidence>
<dbReference type="PANTHER" id="PTHR45528">
    <property type="entry name" value="SENSOR HISTIDINE KINASE CPXA"/>
    <property type="match status" value="1"/>
</dbReference>
<feature type="domain" description="Histidine kinase" evidence="15">
    <location>
        <begin position="253"/>
        <end position="458"/>
    </location>
</feature>
<dbReference type="SUPFAM" id="SSF47384">
    <property type="entry name" value="Homodimeric domain of signal transducing histidine kinase"/>
    <property type="match status" value="1"/>
</dbReference>
<dbReference type="SUPFAM" id="SSF55874">
    <property type="entry name" value="ATPase domain of HSP90 chaperone/DNA topoisomerase II/histidine kinase"/>
    <property type="match status" value="1"/>
</dbReference>
<evidence type="ECO:0000259" key="15">
    <source>
        <dbReference type="PROSITE" id="PS50109"/>
    </source>
</evidence>
<dbReference type="Proteomes" id="UP000215694">
    <property type="component" value="Unassembled WGS sequence"/>
</dbReference>
<evidence type="ECO:0000256" key="4">
    <source>
        <dbReference type="ARBA" id="ARBA00022475"/>
    </source>
</evidence>
<dbReference type="InterPro" id="IPR036890">
    <property type="entry name" value="HATPase_C_sf"/>
</dbReference>
<keyword evidence="5" id="KW-0597">Phosphoprotein</keyword>
<dbReference type="InterPro" id="IPR005467">
    <property type="entry name" value="His_kinase_dom"/>
</dbReference>
<dbReference type="CDD" id="cd06225">
    <property type="entry name" value="HAMP"/>
    <property type="match status" value="1"/>
</dbReference>
<evidence type="ECO:0000256" key="6">
    <source>
        <dbReference type="ARBA" id="ARBA00022679"/>
    </source>
</evidence>
<keyword evidence="7 14" id="KW-0812">Transmembrane</keyword>
<keyword evidence="4" id="KW-1003">Cell membrane</keyword>
<dbReference type="Gene3D" id="6.10.340.10">
    <property type="match status" value="1"/>
</dbReference>
<proteinExistence type="predicted"/>
<dbReference type="InterPro" id="IPR036097">
    <property type="entry name" value="HisK_dim/P_sf"/>
</dbReference>
<keyword evidence="6" id="KW-0808">Transferase</keyword>
<comment type="caution">
    <text evidence="17">The sequence shown here is derived from an EMBL/GenBank/DDBJ whole genome shotgun (WGS) entry which is preliminary data.</text>
</comment>
<dbReference type="PROSITE" id="PS50109">
    <property type="entry name" value="HIS_KIN"/>
    <property type="match status" value="1"/>
</dbReference>
<evidence type="ECO:0000259" key="16">
    <source>
        <dbReference type="PROSITE" id="PS50885"/>
    </source>
</evidence>
<keyword evidence="12" id="KW-0902">Two-component regulatory system</keyword>
<dbReference type="PROSITE" id="PS50885">
    <property type="entry name" value="HAMP"/>
    <property type="match status" value="1"/>
</dbReference>
<evidence type="ECO:0000256" key="1">
    <source>
        <dbReference type="ARBA" id="ARBA00000085"/>
    </source>
</evidence>
<dbReference type="EMBL" id="NOJY02000002">
    <property type="protein sequence ID" value="RDY29354.1"/>
    <property type="molecule type" value="Genomic_DNA"/>
</dbReference>
<evidence type="ECO:0000256" key="7">
    <source>
        <dbReference type="ARBA" id="ARBA00022692"/>
    </source>
</evidence>
<dbReference type="InterPro" id="IPR003661">
    <property type="entry name" value="HisK_dim/P_dom"/>
</dbReference>
<dbReference type="CDD" id="cd00075">
    <property type="entry name" value="HATPase"/>
    <property type="match status" value="1"/>
</dbReference>
<evidence type="ECO:0000256" key="5">
    <source>
        <dbReference type="ARBA" id="ARBA00022553"/>
    </source>
</evidence>
<accession>A0A371J9D4</accession>
<sequence>MTKLNKKLSISISIIVILVFIISFAINSQFVHRYYLHEKKNIINSIGRQIESIDASTLINEIKSIEEKYNVTIVYANNLKNENNNNEIITEDLLREFGLKGIIPKKFWISEETLENIKNKSVNRVFNQGNLKYSLLVKFILKDNYIFALAIPIEHSQETVNIINRFNMILGAFSVLIIVILIFIMSDRIIKPLEKIKILSKDIEKLNFRTEDIKTGDEIEELSNSINKMSISLEKAHNELNNRNENLKVFIGNASHDLKTPTALIKVYAMGIQDGIDDGTYIDTIIEQSDRMTEIIDKLLYFAKYEKKEINLIEFDLRDKLLECINKYEIIINDESINLDLDIKEKEFIICADEDSIEIVLDNLITNAIKYNTDKKISVVLSKTNDKIRLSVSNSINKINEDEIDKIWNPFYVLEKSRSKELSGTGLGLSIVKEILEAHNLEYKACVNDNKIEFYIIF</sequence>
<dbReference type="InterPro" id="IPR050398">
    <property type="entry name" value="HssS/ArlS-like"/>
</dbReference>
<dbReference type="PANTHER" id="PTHR45528:SF1">
    <property type="entry name" value="SENSOR HISTIDINE KINASE CPXA"/>
    <property type="match status" value="1"/>
</dbReference>
<dbReference type="OrthoDB" id="9762826at2"/>
<dbReference type="Pfam" id="PF00672">
    <property type="entry name" value="HAMP"/>
    <property type="match status" value="1"/>
</dbReference>
<dbReference type="Gene3D" id="3.30.565.10">
    <property type="entry name" value="Histidine kinase-like ATPase, C-terminal domain"/>
    <property type="match status" value="1"/>
</dbReference>
<feature type="domain" description="HAMP" evidence="16">
    <location>
        <begin position="187"/>
        <end position="238"/>
    </location>
</feature>
<dbReference type="CDD" id="cd00082">
    <property type="entry name" value="HisKA"/>
    <property type="match status" value="1"/>
</dbReference>
<dbReference type="SMART" id="SM00388">
    <property type="entry name" value="HisKA"/>
    <property type="match status" value="1"/>
</dbReference>
<feature type="transmembrane region" description="Helical" evidence="14">
    <location>
        <begin position="166"/>
        <end position="185"/>
    </location>
</feature>
<comment type="catalytic activity">
    <reaction evidence="1">
        <text>ATP + protein L-histidine = ADP + protein N-phospho-L-histidine.</text>
        <dbReference type="EC" id="2.7.13.3"/>
    </reaction>
</comment>
<dbReference type="RefSeq" id="WP_094367981.1">
    <property type="nucleotide sequence ID" value="NZ_NOJY02000002.1"/>
</dbReference>
<comment type="subcellular location">
    <subcellularLocation>
        <location evidence="2">Cell membrane</location>
        <topology evidence="2">Multi-pass membrane protein</topology>
    </subcellularLocation>
</comment>
<name>A0A371J9D4_9FIRM</name>
<evidence type="ECO:0000256" key="8">
    <source>
        <dbReference type="ARBA" id="ARBA00022741"/>
    </source>
</evidence>
<evidence type="ECO:0000256" key="14">
    <source>
        <dbReference type="SAM" id="Phobius"/>
    </source>
</evidence>
<keyword evidence="8" id="KW-0547">Nucleotide-binding</keyword>